<dbReference type="InterPro" id="IPR036390">
    <property type="entry name" value="WH_DNA-bd_sf"/>
</dbReference>
<feature type="domain" description="O-methyltransferase C-terminal" evidence="5">
    <location>
        <begin position="189"/>
        <end position="382"/>
    </location>
</feature>
<name>A0AAE0LRB4_9PEZI</name>
<gene>
    <name evidence="6" type="ORF">B0H64DRAFT_425354</name>
</gene>
<keyword evidence="2" id="KW-0808">Transferase</keyword>
<keyword evidence="3" id="KW-0949">S-adenosyl-L-methionine</keyword>
<protein>
    <submittedName>
        <fullName evidence="6">O-methyltransferase-domain-containing protein</fullName>
    </submittedName>
</protein>
<dbReference type="Pfam" id="PF00891">
    <property type="entry name" value="Methyltransf_2"/>
    <property type="match status" value="1"/>
</dbReference>
<dbReference type="InterPro" id="IPR016461">
    <property type="entry name" value="COMT-like"/>
</dbReference>
<dbReference type="Gene3D" id="1.10.10.10">
    <property type="entry name" value="Winged helix-like DNA-binding domain superfamily/Winged helix DNA-binding domain"/>
    <property type="match status" value="1"/>
</dbReference>
<reference evidence="6" key="2">
    <citation type="submission" date="2023-06" db="EMBL/GenBank/DDBJ databases">
        <authorList>
            <consortium name="Lawrence Berkeley National Laboratory"/>
            <person name="Haridas S."/>
            <person name="Hensen N."/>
            <person name="Bonometti L."/>
            <person name="Westerberg I."/>
            <person name="Brannstrom I.O."/>
            <person name="Guillou S."/>
            <person name="Cros-Aarteil S."/>
            <person name="Calhoun S."/>
            <person name="Kuo A."/>
            <person name="Mondo S."/>
            <person name="Pangilinan J."/>
            <person name="Riley R."/>
            <person name="Labutti K."/>
            <person name="Andreopoulos B."/>
            <person name="Lipzen A."/>
            <person name="Chen C."/>
            <person name="Yanf M."/>
            <person name="Daum C."/>
            <person name="Ng V."/>
            <person name="Clum A."/>
            <person name="Steindorff A."/>
            <person name="Ohm R."/>
            <person name="Martin F."/>
            <person name="Silar P."/>
            <person name="Natvig D."/>
            <person name="Lalanne C."/>
            <person name="Gautier V."/>
            <person name="Ament-Velasquez S.L."/>
            <person name="Kruys A."/>
            <person name="Hutchinson M.I."/>
            <person name="Powell A.J."/>
            <person name="Barry K."/>
            <person name="Miller A.N."/>
            <person name="Grigoriev I.V."/>
            <person name="Debuchy R."/>
            <person name="Gladieux P."/>
            <person name="Thoren M.H."/>
            <person name="Johannesson H."/>
        </authorList>
    </citation>
    <scope>NUCLEOTIDE SEQUENCE</scope>
    <source>
        <strain evidence="6">CBS 168.71</strain>
    </source>
</reference>
<evidence type="ECO:0000313" key="7">
    <source>
        <dbReference type="Proteomes" id="UP001278766"/>
    </source>
</evidence>
<evidence type="ECO:0000313" key="6">
    <source>
        <dbReference type="EMBL" id="KAK3294633.1"/>
    </source>
</evidence>
<dbReference type="Gene3D" id="3.40.50.150">
    <property type="entry name" value="Vaccinia Virus protein VP39"/>
    <property type="match status" value="1"/>
</dbReference>
<evidence type="ECO:0000256" key="2">
    <source>
        <dbReference type="ARBA" id="ARBA00022679"/>
    </source>
</evidence>
<dbReference type="SUPFAM" id="SSF53335">
    <property type="entry name" value="S-adenosyl-L-methionine-dependent methyltransferases"/>
    <property type="match status" value="1"/>
</dbReference>
<reference evidence="6" key="1">
    <citation type="journal article" date="2023" name="Mol. Phylogenet. Evol.">
        <title>Genome-scale phylogeny and comparative genomics of the fungal order Sordariales.</title>
        <authorList>
            <person name="Hensen N."/>
            <person name="Bonometti L."/>
            <person name="Westerberg I."/>
            <person name="Brannstrom I.O."/>
            <person name="Guillou S."/>
            <person name="Cros-Aarteil S."/>
            <person name="Calhoun S."/>
            <person name="Haridas S."/>
            <person name="Kuo A."/>
            <person name="Mondo S."/>
            <person name="Pangilinan J."/>
            <person name="Riley R."/>
            <person name="LaButti K."/>
            <person name="Andreopoulos B."/>
            <person name="Lipzen A."/>
            <person name="Chen C."/>
            <person name="Yan M."/>
            <person name="Daum C."/>
            <person name="Ng V."/>
            <person name="Clum A."/>
            <person name="Steindorff A."/>
            <person name="Ohm R.A."/>
            <person name="Martin F."/>
            <person name="Silar P."/>
            <person name="Natvig D.O."/>
            <person name="Lalanne C."/>
            <person name="Gautier V."/>
            <person name="Ament-Velasquez S.L."/>
            <person name="Kruys A."/>
            <person name="Hutchinson M.I."/>
            <person name="Powell A.J."/>
            <person name="Barry K."/>
            <person name="Miller A.N."/>
            <person name="Grigoriev I.V."/>
            <person name="Debuchy R."/>
            <person name="Gladieux P."/>
            <person name="Hiltunen Thoren M."/>
            <person name="Johannesson H."/>
        </authorList>
    </citation>
    <scope>NUCLEOTIDE SEQUENCE</scope>
    <source>
        <strain evidence="6">CBS 168.71</strain>
    </source>
</reference>
<dbReference type="AlphaFoldDB" id="A0AAE0LRB4"/>
<proteinExistence type="predicted"/>
<evidence type="ECO:0000256" key="4">
    <source>
        <dbReference type="PIRSR" id="PIRSR005739-1"/>
    </source>
</evidence>
<dbReference type="InterPro" id="IPR029063">
    <property type="entry name" value="SAM-dependent_MTases_sf"/>
</dbReference>
<accession>A0AAE0LRB4</accession>
<dbReference type="GeneID" id="87842630"/>
<dbReference type="Proteomes" id="UP001278766">
    <property type="component" value="Unassembled WGS sequence"/>
</dbReference>
<dbReference type="InterPro" id="IPR036388">
    <property type="entry name" value="WH-like_DNA-bd_sf"/>
</dbReference>
<organism evidence="6 7">
    <name type="scientific">Chaetomium fimeti</name>
    <dbReference type="NCBI Taxonomy" id="1854472"/>
    <lineage>
        <taxon>Eukaryota</taxon>
        <taxon>Fungi</taxon>
        <taxon>Dikarya</taxon>
        <taxon>Ascomycota</taxon>
        <taxon>Pezizomycotina</taxon>
        <taxon>Sordariomycetes</taxon>
        <taxon>Sordariomycetidae</taxon>
        <taxon>Sordariales</taxon>
        <taxon>Chaetomiaceae</taxon>
        <taxon>Chaetomium</taxon>
    </lineage>
</organism>
<keyword evidence="7" id="KW-1185">Reference proteome</keyword>
<dbReference type="InterPro" id="IPR001077">
    <property type="entry name" value="COMT_C"/>
</dbReference>
<feature type="active site" description="Proton acceptor" evidence="4">
    <location>
        <position position="316"/>
    </location>
</feature>
<dbReference type="PIRSF" id="PIRSF005739">
    <property type="entry name" value="O-mtase"/>
    <property type="match status" value="1"/>
</dbReference>
<evidence type="ECO:0000256" key="1">
    <source>
        <dbReference type="ARBA" id="ARBA00022603"/>
    </source>
</evidence>
<dbReference type="PANTHER" id="PTHR43712:SF2">
    <property type="entry name" value="O-METHYLTRANSFERASE CICE"/>
    <property type="match status" value="1"/>
</dbReference>
<dbReference type="SUPFAM" id="SSF46785">
    <property type="entry name" value="Winged helix' DNA-binding domain"/>
    <property type="match status" value="1"/>
</dbReference>
<keyword evidence="1" id="KW-0489">Methyltransferase</keyword>
<dbReference type="RefSeq" id="XP_062658147.1">
    <property type="nucleotide sequence ID" value="XM_062805682.1"/>
</dbReference>
<evidence type="ECO:0000256" key="3">
    <source>
        <dbReference type="ARBA" id="ARBA00022691"/>
    </source>
</evidence>
<dbReference type="GO" id="GO:0008171">
    <property type="term" value="F:O-methyltransferase activity"/>
    <property type="evidence" value="ECO:0007669"/>
    <property type="project" value="InterPro"/>
</dbReference>
<dbReference type="PROSITE" id="PS51683">
    <property type="entry name" value="SAM_OMT_II"/>
    <property type="match status" value="1"/>
</dbReference>
<dbReference type="EMBL" id="JAUEPN010000005">
    <property type="protein sequence ID" value="KAK3294633.1"/>
    <property type="molecule type" value="Genomic_DNA"/>
</dbReference>
<comment type="caution">
    <text evidence="6">The sequence shown here is derived from an EMBL/GenBank/DDBJ whole genome shotgun (WGS) entry which is preliminary data.</text>
</comment>
<evidence type="ECO:0000259" key="5">
    <source>
        <dbReference type="Pfam" id="PF00891"/>
    </source>
</evidence>
<sequence length="404" mass="43885">MASAVADTLEALSETLAKAAEDLRSGSLSLESDNLQRMGLLKAGGDLINAVSLPQDKIVLWLPHFAHMTAIRLFIKWKAFEKIPIDDGATISYTDLAATLGADVSLITRFARVLVANGTLEQIGGDSVAHTKFSKVLTTANPIWAMMQLGFDSQLSAWVAMPKYFDQYGIAAEPKDRLQTILAFAEGSLGSTVWDIHHSSEERLRVFMLAMGVIEEHMPALGAYDLSWAVEEVGKSADRPLVVDVGGGRGHALKGIWKATPGIPRNRCVLEDLPEVVEAAKREDPEMADVQTVPVDFFKEQPVKGALVYYIRRCLHDYSDDECVVMLKHLSGAMAPDSRLLIVETMLGDQPSAFQAAMDLSMLTISGKERTRANFEDITGKAALKITKVSQIPGGSAVIECALA</sequence>
<dbReference type="PANTHER" id="PTHR43712">
    <property type="entry name" value="PUTATIVE (AFU_ORTHOLOGUE AFUA_4G14580)-RELATED"/>
    <property type="match status" value="1"/>
</dbReference>
<dbReference type="GO" id="GO:0032259">
    <property type="term" value="P:methylation"/>
    <property type="evidence" value="ECO:0007669"/>
    <property type="project" value="UniProtKB-KW"/>
</dbReference>